<feature type="domain" description="DSBA-like thioredoxin" evidence="1">
    <location>
        <begin position="7"/>
        <end position="212"/>
    </location>
</feature>
<name>A0A6A6HMA4_VIRVR</name>
<dbReference type="Proteomes" id="UP000800092">
    <property type="component" value="Unassembled WGS sequence"/>
</dbReference>
<dbReference type="InterPro" id="IPR036249">
    <property type="entry name" value="Thioredoxin-like_sf"/>
</dbReference>
<dbReference type="OrthoDB" id="1930760at2759"/>
<evidence type="ECO:0000313" key="3">
    <source>
        <dbReference type="Proteomes" id="UP000800092"/>
    </source>
</evidence>
<dbReference type="InterPro" id="IPR001853">
    <property type="entry name" value="DSBA-like_thioredoxin_dom"/>
</dbReference>
<dbReference type="SUPFAM" id="SSF52833">
    <property type="entry name" value="Thioredoxin-like"/>
    <property type="match status" value="1"/>
</dbReference>
<sequence>MGYDSQISFTLDTICPWTYLAKRRLSTALSQIRSTNPPVNFTLHFSPYQLYPEASKEGEDKYEWYKRSKYHDSEDRMKMYTTLMSAYGAKEGIDFKFGGPVANTLDAHRLIQHFQEKSGPECAEKIVNALYKQYFEEERHPSSEDTLLRAALEAEIDEKEARGFISDENEGLMEVKMLIREQASNGVDAVPYIVVEGKRRDFTLEGAKEVEEYIKILEQVIKESR</sequence>
<dbReference type="CDD" id="cd03024">
    <property type="entry name" value="DsbA_FrnE"/>
    <property type="match status" value="1"/>
</dbReference>
<gene>
    <name evidence="2" type="ORF">EV356DRAFT_557030</name>
</gene>
<evidence type="ECO:0000313" key="2">
    <source>
        <dbReference type="EMBL" id="KAF2239276.1"/>
    </source>
</evidence>
<dbReference type="AlphaFoldDB" id="A0A6A6HMA4"/>
<dbReference type="PANTHER" id="PTHR13887:SF52">
    <property type="entry name" value="DSBA-LIKE THIOREDOXIN DOMAIN-CONTAINING PROTEIN"/>
    <property type="match status" value="1"/>
</dbReference>
<dbReference type="Gene3D" id="3.40.30.10">
    <property type="entry name" value="Glutaredoxin"/>
    <property type="match status" value="1"/>
</dbReference>
<dbReference type="PANTHER" id="PTHR13887">
    <property type="entry name" value="GLUTATHIONE S-TRANSFERASE KAPPA"/>
    <property type="match status" value="1"/>
</dbReference>
<organism evidence="2 3">
    <name type="scientific">Viridothelium virens</name>
    <name type="common">Speckled blister lichen</name>
    <name type="synonym">Trypethelium virens</name>
    <dbReference type="NCBI Taxonomy" id="1048519"/>
    <lineage>
        <taxon>Eukaryota</taxon>
        <taxon>Fungi</taxon>
        <taxon>Dikarya</taxon>
        <taxon>Ascomycota</taxon>
        <taxon>Pezizomycotina</taxon>
        <taxon>Dothideomycetes</taxon>
        <taxon>Dothideomycetes incertae sedis</taxon>
        <taxon>Trypetheliales</taxon>
        <taxon>Trypetheliaceae</taxon>
        <taxon>Viridothelium</taxon>
    </lineage>
</organism>
<accession>A0A6A6HMA4</accession>
<dbReference type="Pfam" id="PF01323">
    <property type="entry name" value="DSBA"/>
    <property type="match status" value="1"/>
</dbReference>
<protein>
    <submittedName>
        <fullName evidence="2">Thioredoxin-like protein</fullName>
    </submittedName>
</protein>
<reference evidence="2" key="1">
    <citation type="journal article" date="2020" name="Stud. Mycol.">
        <title>101 Dothideomycetes genomes: a test case for predicting lifestyles and emergence of pathogens.</title>
        <authorList>
            <person name="Haridas S."/>
            <person name="Albert R."/>
            <person name="Binder M."/>
            <person name="Bloem J."/>
            <person name="Labutti K."/>
            <person name="Salamov A."/>
            <person name="Andreopoulos B."/>
            <person name="Baker S."/>
            <person name="Barry K."/>
            <person name="Bills G."/>
            <person name="Bluhm B."/>
            <person name="Cannon C."/>
            <person name="Castanera R."/>
            <person name="Culley D."/>
            <person name="Daum C."/>
            <person name="Ezra D."/>
            <person name="Gonzalez J."/>
            <person name="Henrissat B."/>
            <person name="Kuo A."/>
            <person name="Liang C."/>
            <person name="Lipzen A."/>
            <person name="Lutzoni F."/>
            <person name="Magnuson J."/>
            <person name="Mondo S."/>
            <person name="Nolan M."/>
            <person name="Ohm R."/>
            <person name="Pangilinan J."/>
            <person name="Park H.-J."/>
            <person name="Ramirez L."/>
            <person name="Alfaro M."/>
            <person name="Sun H."/>
            <person name="Tritt A."/>
            <person name="Yoshinaga Y."/>
            <person name="Zwiers L.-H."/>
            <person name="Turgeon B."/>
            <person name="Goodwin S."/>
            <person name="Spatafora J."/>
            <person name="Crous P."/>
            <person name="Grigoriev I."/>
        </authorList>
    </citation>
    <scope>NUCLEOTIDE SEQUENCE</scope>
    <source>
        <strain evidence="2">Tuck. ex Michener</strain>
    </source>
</reference>
<evidence type="ECO:0000259" key="1">
    <source>
        <dbReference type="Pfam" id="PF01323"/>
    </source>
</evidence>
<keyword evidence="3" id="KW-1185">Reference proteome</keyword>
<proteinExistence type="predicted"/>
<dbReference type="GO" id="GO:0016491">
    <property type="term" value="F:oxidoreductase activity"/>
    <property type="evidence" value="ECO:0007669"/>
    <property type="project" value="InterPro"/>
</dbReference>
<dbReference type="EMBL" id="ML991773">
    <property type="protein sequence ID" value="KAF2239276.1"/>
    <property type="molecule type" value="Genomic_DNA"/>
</dbReference>